<proteinExistence type="predicted"/>
<dbReference type="InterPro" id="IPR001279">
    <property type="entry name" value="Metallo-B-lactamas"/>
</dbReference>
<comment type="caution">
    <text evidence="2">The sequence shown here is derived from an EMBL/GenBank/DDBJ whole genome shotgun (WGS) entry which is preliminary data.</text>
</comment>
<dbReference type="SUPFAM" id="SSF52821">
    <property type="entry name" value="Rhodanese/Cell cycle control phosphatase"/>
    <property type="match status" value="1"/>
</dbReference>
<dbReference type="Gene3D" id="3.40.250.10">
    <property type="entry name" value="Rhodanese-like domain"/>
    <property type="match status" value="1"/>
</dbReference>
<dbReference type="InterPro" id="IPR051682">
    <property type="entry name" value="Mito_Persulfide_Diox"/>
</dbReference>
<dbReference type="Pfam" id="PF00581">
    <property type="entry name" value="Rhodanese"/>
    <property type="match status" value="1"/>
</dbReference>
<reference evidence="2 3" key="1">
    <citation type="submission" date="2021-01" db="EMBL/GenBank/DDBJ databases">
        <title>Tumebacillus sp. strain ITR2 16S ribosomal RNA gene Genome sequencing and assembly.</title>
        <authorList>
            <person name="Kang M."/>
        </authorList>
    </citation>
    <scope>NUCLEOTIDE SEQUENCE [LARGE SCALE GENOMIC DNA]</scope>
    <source>
        <strain evidence="2 3">ITR2</strain>
    </source>
</reference>
<protein>
    <submittedName>
        <fullName evidence="2">MBL fold metallo-hydrolase</fullName>
    </submittedName>
</protein>
<keyword evidence="3" id="KW-1185">Reference proteome</keyword>
<sequence>MTVQTIQAKDLHQKINAGVSMLLLDVRTSADYLNWKIEGQHLQSVNIPYADFLADHEKAAANLPRDTEIVIICNKGNSARLVAEQLDEAGFHVSYLVEGMLAWSQFYHQVTVHEDQDMKLIQLNRLGKGCLSYMVISGNEALVVDAGRHVHEYKQLAESQNVRIRHVLDTHLHADHISGGHELALATGAKYYISSSELQGSSSLQYEALEQHATLHIGTVEAKVLAIPTPGHTPGSTSVLVNDRFLLSGDTIFVGGLGRPDLGGKAREWAQSLYDTVFNQIANLSDEIVVLPTHFADLKEINEQGYVGATLGAIRASNEVMRTADRDAFTEKVAGASGATPPNYEQIVGINRGEIHVTTEVATDLEIGPNRCAVHHS</sequence>
<dbReference type="PANTHER" id="PTHR43084:SF7">
    <property type="entry name" value="BETA-LACTAMASE DOMAIN PROTEIN"/>
    <property type="match status" value="1"/>
</dbReference>
<evidence type="ECO:0000313" key="2">
    <source>
        <dbReference type="EMBL" id="MBL0389108.1"/>
    </source>
</evidence>
<dbReference type="EMBL" id="JAEQNB010000008">
    <property type="protein sequence ID" value="MBL0389108.1"/>
    <property type="molecule type" value="Genomic_DNA"/>
</dbReference>
<dbReference type="InterPro" id="IPR044528">
    <property type="entry name" value="POD-like_MBL-fold"/>
</dbReference>
<dbReference type="SMART" id="SM00450">
    <property type="entry name" value="RHOD"/>
    <property type="match status" value="1"/>
</dbReference>
<dbReference type="InterPro" id="IPR036873">
    <property type="entry name" value="Rhodanese-like_dom_sf"/>
</dbReference>
<dbReference type="SMART" id="SM00849">
    <property type="entry name" value="Lactamase_B"/>
    <property type="match status" value="1"/>
</dbReference>
<dbReference type="Pfam" id="PF00753">
    <property type="entry name" value="Lactamase_B"/>
    <property type="match status" value="1"/>
</dbReference>
<gene>
    <name evidence="2" type="ORF">JJB07_21165</name>
</gene>
<evidence type="ECO:0000313" key="3">
    <source>
        <dbReference type="Proteomes" id="UP000602284"/>
    </source>
</evidence>
<dbReference type="SUPFAM" id="SSF56281">
    <property type="entry name" value="Metallo-hydrolase/oxidoreductase"/>
    <property type="match status" value="1"/>
</dbReference>
<name>A0ABS1JFP6_9BACL</name>
<dbReference type="InterPro" id="IPR001763">
    <property type="entry name" value="Rhodanese-like_dom"/>
</dbReference>
<feature type="domain" description="Rhodanese" evidence="1">
    <location>
        <begin position="22"/>
        <end position="112"/>
    </location>
</feature>
<dbReference type="CDD" id="cd07724">
    <property type="entry name" value="POD-like_MBL-fold"/>
    <property type="match status" value="1"/>
</dbReference>
<dbReference type="InterPro" id="IPR036866">
    <property type="entry name" value="RibonucZ/Hydroxyglut_hydro"/>
</dbReference>
<dbReference type="RefSeq" id="WP_201638102.1">
    <property type="nucleotide sequence ID" value="NZ_JAEQNB010000008.1"/>
</dbReference>
<accession>A0ABS1JFP6</accession>
<dbReference type="PROSITE" id="PS50206">
    <property type="entry name" value="RHODANESE_3"/>
    <property type="match status" value="1"/>
</dbReference>
<dbReference type="Proteomes" id="UP000602284">
    <property type="component" value="Unassembled WGS sequence"/>
</dbReference>
<dbReference type="Gene3D" id="3.60.15.10">
    <property type="entry name" value="Ribonuclease Z/Hydroxyacylglutathione hydrolase-like"/>
    <property type="match status" value="1"/>
</dbReference>
<evidence type="ECO:0000259" key="1">
    <source>
        <dbReference type="PROSITE" id="PS50206"/>
    </source>
</evidence>
<dbReference type="PANTHER" id="PTHR43084">
    <property type="entry name" value="PERSULFIDE DIOXYGENASE ETHE1"/>
    <property type="match status" value="1"/>
</dbReference>
<organism evidence="2 3">
    <name type="scientific">Tumebacillus amylolyticus</name>
    <dbReference type="NCBI Taxonomy" id="2801339"/>
    <lineage>
        <taxon>Bacteria</taxon>
        <taxon>Bacillati</taxon>
        <taxon>Bacillota</taxon>
        <taxon>Bacilli</taxon>
        <taxon>Bacillales</taxon>
        <taxon>Alicyclobacillaceae</taxon>
        <taxon>Tumebacillus</taxon>
    </lineage>
</organism>